<protein>
    <recommendedName>
        <fullName evidence="6">Exoribonuclease phosphorolytic domain-containing protein</fullName>
    </recommendedName>
</protein>
<organism evidence="7 8">
    <name type="scientific">Lodderomyces beijingensis</name>
    <dbReference type="NCBI Taxonomy" id="1775926"/>
    <lineage>
        <taxon>Eukaryota</taxon>
        <taxon>Fungi</taxon>
        <taxon>Dikarya</taxon>
        <taxon>Ascomycota</taxon>
        <taxon>Saccharomycotina</taxon>
        <taxon>Pichiomycetes</taxon>
        <taxon>Debaryomycetaceae</taxon>
        <taxon>Candida/Lodderomyces clade</taxon>
        <taxon>Lodderomyces</taxon>
    </lineage>
</organism>
<dbReference type="Proteomes" id="UP001497383">
    <property type="component" value="Chromosome 3"/>
</dbReference>
<comment type="subcellular location">
    <subcellularLocation>
        <location evidence="1">Nucleus</location>
    </subcellularLocation>
</comment>
<dbReference type="RefSeq" id="XP_066829453.1">
    <property type="nucleotide sequence ID" value="XM_066972523.1"/>
</dbReference>
<evidence type="ECO:0000256" key="2">
    <source>
        <dbReference type="ARBA" id="ARBA00006678"/>
    </source>
</evidence>
<evidence type="ECO:0000313" key="8">
    <source>
        <dbReference type="Proteomes" id="UP001497383"/>
    </source>
</evidence>
<keyword evidence="3" id="KW-0698">rRNA processing</keyword>
<dbReference type="PANTHER" id="PTHR11953:SF1">
    <property type="entry name" value="EXOSOME COMPLEX COMPONENT RRP46"/>
    <property type="match status" value="1"/>
</dbReference>
<evidence type="ECO:0000313" key="7">
    <source>
        <dbReference type="EMBL" id="CAK9438291.1"/>
    </source>
</evidence>
<evidence type="ECO:0000256" key="1">
    <source>
        <dbReference type="ARBA" id="ARBA00004123"/>
    </source>
</evidence>
<dbReference type="PANTHER" id="PTHR11953">
    <property type="entry name" value="EXOSOME COMPLEX COMPONENT"/>
    <property type="match status" value="1"/>
</dbReference>
<name>A0ABP0ZJH6_9ASCO</name>
<dbReference type="Gene3D" id="3.30.230.70">
    <property type="entry name" value="GHMP Kinase, N-terminal domain"/>
    <property type="match status" value="1"/>
</dbReference>
<dbReference type="Pfam" id="PF01138">
    <property type="entry name" value="RNase_PH"/>
    <property type="match status" value="1"/>
</dbReference>
<gene>
    <name evidence="7" type="ORF">LODBEIA_P25150</name>
</gene>
<accession>A0ABP0ZJH6</accession>
<evidence type="ECO:0000256" key="4">
    <source>
        <dbReference type="ARBA" id="ARBA00022835"/>
    </source>
</evidence>
<evidence type="ECO:0000259" key="6">
    <source>
        <dbReference type="Pfam" id="PF01138"/>
    </source>
</evidence>
<reference evidence="7 8" key="1">
    <citation type="submission" date="2024-03" db="EMBL/GenBank/DDBJ databases">
        <authorList>
            <person name="Brejova B."/>
        </authorList>
    </citation>
    <scope>NUCLEOTIDE SEQUENCE [LARGE SCALE GENOMIC DNA]</scope>
    <source>
        <strain evidence="7 8">CBS 14171</strain>
    </source>
</reference>
<dbReference type="CDD" id="cd11372">
    <property type="entry name" value="RNase_PH_RRP46"/>
    <property type="match status" value="1"/>
</dbReference>
<dbReference type="GeneID" id="92207711"/>
<feature type="domain" description="Exoribonuclease phosphorolytic" evidence="6">
    <location>
        <begin position="3"/>
        <end position="124"/>
    </location>
</feature>
<sequence>MTFKVRTSILDNADGSAELTLNGTKVLVSASGPIEPKLRQELPQKASLEIIVRPARGLSTTREKLMEDKLRSLLQNLIIRFQYPRQLIQIVVQFLVVDEAEEFTCNELNAAINGCYFALIDADLALYSSFASAAMCINSGNVIADPTGDIFATSDSHHVVCFSIVDGRVEKLLLLESAGAFTQHQLFDLLAKSVVDVEQVHRWQREAIEKKIANDYIWRGAITEDPIKVE</sequence>
<dbReference type="InterPro" id="IPR001247">
    <property type="entry name" value="ExoRNase_PH_dom1"/>
</dbReference>
<keyword evidence="5" id="KW-0539">Nucleus</keyword>
<proteinExistence type="inferred from homology"/>
<comment type="similarity">
    <text evidence="2">Belongs to the RNase PH family.</text>
</comment>
<keyword evidence="4" id="KW-0271">Exosome</keyword>
<dbReference type="SUPFAM" id="SSF54211">
    <property type="entry name" value="Ribosomal protein S5 domain 2-like"/>
    <property type="match status" value="1"/>
</dbReference>
<evidence type="ECO:0000256" key="5">
    <source>
        <dbReference type="ARBA" id="ARBA00023242"/>
    </source>
</evidence>
<dbReference type="InterPro" id="IPR036345">
    <property type="entry name" value="ExoRNase_PH_dom2_sf"/>
</dbReference>
<dbReference type="SUPFAM" id="SSF55666">
    <property type="entry name" value="Ribonuclease PH domain 2-like"/>
    <property type="match status" value="1"/>
</dbReference>
<keyword evidence="8" id="KW-1185">Reference proteome</keyword>
<dbReference type="EMBL" id="OZ022407">
    <property type="protein sequence ID" value="CAK9438291.1"/>
    <property type="molecule type" value="Genomic_DNA"/>
</dbReference>
<dbReference type="InterPro" id="IPR027408">
    <property type="entry name" value="PNPase/RNase_PH_dom_sf"/>
</dbReference>
<dbReference type="InterPro" id="IPR050080">
    <property type="entry name" value="RNase_PH"/>
</dbReference>
<evidence type="ECO:0000256" key="3">
    <source>
        <dbReference type="ARBA" id="ARBA00022552"/>
    </source>
</evidence>
<dbReference type="InterPro" id="IPR020568">
    <property type="entry name" value="Ribosomal_Su5_D2-typ_SF"/>
</dbReference>